<dbReference type="InterPro" id="IPR008942">
    <property type="entry name" value="ENTH_VHS"/>
</dbReference>
<accession>A0ABQ8JVT8</accession>
<dbReference type="SMART" id="SM00307">
    <property type="entry name" value="ILWEQ"/>
    <property type="match status" value="1"/>
</dbReference>
<feature type="domain" description="ENTH" evidence="6">
    <location>
        <begin position="17"/>
        <end position="145"/>
    </location>
</feature>
<evidence type="ECO:0000256" key="4">
    <source>
        <dbReference type="ARBA" id="ARBA00023203"/>
    </source>
</evidence>
<protein>
    <submittedName>
        <fullName evidence="8">Histidine permease</fullName>
    </submittedName>
</protein>
<evidence type="ECO:0000259" key="7">
    <source>
        <dbReference type="PROSITE" id="PS50945"/>
    </source>
</evidence>
<proteinExistence type="inferred from homology"/>
<dbReference type="EMBL" id="NJHN03000009">
    <property type="protein sequence ID" value="KAH9426520.1"/>
    <property type="molecule type" value="Genomic_DNA"/>
</dbReference>
<gene>
    <name evidence="8" type="primary">HIP1_2</name>
    <name evidence="8" type="ORF">DERP_013702</name>
</gene>
<evidence type="ECO:0000259" key="6">
    <source>
        <dbReference type="PROSITE" id="PS50942"/>
    </source>
</evidence>
<evidence type="ECO:0000256" key="2">
    <source>
        <dbReference type="ARBA" id="ARBA00010135"/>
    </source>
</evidence>
<keyword evidence="5" id="KW-0175">Coiled coil</keyword>
<comment type="similarity">
    <text evidence="2">Belongs to the SLA2 family.</text>
</comment>
<evidence type="ECO:0000256" key="3">
    <source>
        <dbReference type="ARBA" id="ARBA00022490"/>
    </source>
</evidence>
<keyword evidence="4" id="KW-0009">Actin-binding</keyword>
<dbReference type="InterPro" id="IPR030224">
    <property type="entry name" value="Sla2_fam"/>
</dbReference>
<dbReference type="InterPro" id="IPR013809">
    <property type="entry name" value="ENTH"/>
</dbReference>
<comment type="subcellular location">
    <subcellularLocation>
        <location evidence="1">Cytoplasm</location>
    </subcellularLocation>
</comment>
<keyword evidence="9" id="KW-1185">Reference proteome</keyword>
<dbReference type="PROSITE" id="PS50945">
    <property type="entry name" value="I_LWEQ"/>
    <property type="match status" value="1"/>
</dbReference>
<dbReference type="PROSITE" id="PS50942">
    <property type="entry name" value="ENTH"/>
    <property type="match status" value="1"/>
</dbReference>
<feature type="coiled-coil region" evidence="5">
    <location>
        <begin position="911"/>
        <end position="942"/>
    </location>
</feature>
<name>A0ABQ8JVT8_DERPT</name>
<dbReference type="InterPro" id="IPR035964">
    <property type="entry name" value="I/LWEQ_dom_sf"/>
</dbReference>
<reference evidence="8 9" key="2">
    <citation type="journal article" date="2022" name="Mol. Biol. Evol.">
        <title>Comparative Genomics Reveals Insights into the Divergent Evolution of Astigmatic Mites and Household Pest Adaptations.</title>
        <authorList>
            <person name="Xiong Q."/>
            <person name="Wan A.T."/>
            <person name="Liu X."/>
            <person name="Fung C.S."/>
            <person name="Xiao X."/>
            <person name="Malainual N."/>
            <person name="Hou J."/>
            <person name="Wang L."/>
            <person name="Wang M."/>
            <person name="Yang K.Y."/>
            <person name="Cui Y."/>
            <person name="Leung E.L."/>
            <person name="Nong W."/>
            <person name="Shin S.K."/>
            <person name="Au S.W."/>
            <person name="Jeong K.Y."/>
            <person name="Chew F.T."/>
            <person name="Hui J.H."/>
            <person name="Leung T.F."/>
            <person name="Tungtrongchitr A."/>
            <person name="Zhong N."/>
            <person name="Liu Z."/>
            <person name="Tsui S.K."/>
        </authorList>
    </citation>
    <scope>NUCLEOTIDE SEQUENCE [LARGE SCALE GENOMIC DNA]</scope>
    <source>
        <strain evidence="8">Derp</strain>
    </source>
</reference>
<dbReference type="CDD" id="cd17006">
    <property type="entry name" value="ANTH_N_HIP1_like"/>
    <property type="match status" value="1"/>
</dbReference>
<dbReference type="SMART" id="SM00273">
    <property type="entry name" value="ENTH"/>
    <property type="match status" value="1"/>
</dbReference>
<evidence type="ECO:0000256" key="1">
    <source>
        <dbReference type="ARBA" id="ARBA00004496"/>
    </source>
</evidence>
<reference evidence="8 9" key="1">
    <citation type="journal article" date="2018" name="J. Allergy Clin. Immunol.">
        <title>High-quality assembly of Dermatophagoides pteronyssinus genome and transcriptome reveals a wide range of novel allergens.</title>
        <authorList>
            <person name="Liu X.Y."/>
            <person name="Yang K.Y."/>
            <person name="Wang M.Q."/>
            <person name="Kwok J.S."/>
            <person name="Zeng X."/>
            <person name="Yang Z."/>
            <person name="Xiao X.J."/>
            <person name="Lau C.P."/>
            <person name="Li Y."/>
            <person name="Huang Z.M."/>
            <person name="Ba J.G."/>
            <person name="Yim A.K."/>
            <person name="Ouyang C.Y."/>
            <person name="Ngai S.M."/>
            <person name="Chan T.F."/>
            <person name="Leung E.L."/>
            <person name="Liu L."/>
            <person name="Liu Z.G."/>
            <person name="Tsui S.K."/>
        </authorList>
    </citation>
    <scope>NUCLEOTIDE SEQUENCE [LARGE SCALE GENOMIC DNA]</scope>
    <source>
        <strain evidence="8">Derp</strain>
    </source>
</reference>
<dbReference type="Pfam" id="PF01608">
    <property type="entry name" value="I_LWEQ"/>
    <property type="match status" value="1"/>
</dbReference>
<evidence type="ECO:0000256" key="5">
    <source>
        <dbReference type="SAM" id="Coils"/>
    </source>
</evidence>
<dbReference type="Gene3D" id="1.20.1410.10">
    <property type="entry name" value="I/LWEQ domain"/>
    <property type="match status" value="1"/>
</dbReference>
<feature type="domain" description="I/LWEQ" evidence="7">
    <location>
        <begin position="706"/>
        <end position="947"/>
    </location>
</feature>
<dbReference type="InterPro" id="IPR002558">
    <property type="entry name" value="ILWEQ_dom"/>
</dbReference>
<evidence type="ECO:0000313" key="8">
    <source>
        <dbReference type="EMBL" id="KAH9426520.1"/>
    </source>
</evidence>
<evidence type="ECO:0000313" key="9">
    <source>
        <dbReference type="Proteomes" id="UP000887458"/>
    </source>
</evidence>
<dbReference type="Pfam" id="PF07651">
    <property type="entry name" value="ANTH"/>
    <property type="match status" value="1"/>
</dbReference>
<dbReference type="PANTHER" id="PTHR10407:SF15">
    <property type="entry name" value="HUNTINGTIN INTERACTING PROTEIN 1"/>
    <property type="match status" value="1"/>
</dbReference>
<sequence length="956" mass="110980">MNLHDRLVFPRTSLDVNRDNFEKSFFTSVRKAINPTECPVKEKHIRRIVIGTFITKSGQIFWSYARRLPLDAHQIVCWKFCHVLHKVLRDGHPKVIPDSYRYRQWLLELCKMWGLLKQGYGKLIHSYCSLLVNKIDFHIRNPRFPGNLIITDGDLDRIGENDVNIFFQLCCEIYDYMDEILCLQNNVYLSLDTSYSSSMTSTGQCRIAPIIMCIQDSSQLYDFTVKILFKLHKALPHSTLEGHRERFLNQFKLLKTFYSNYSRLQYFQHLITIPKLPEEPPNFFVQSNLNSHVTPIVVIPEQQQDDGETNEDNLLDLTFDTDSDKVNDAIAGWSFQDDESNKVIVEERSLIEEKDRIIERFSNRIGELEIELQQNKFELEKRIEDYKRQIAELECAAAQRMEREVEQLKMEMERQKSSVVEEQATKFTKMKEFYNKFRAEHIELLKAKAENDRQLAVTLRSLEQLKKENETLSKQLDENCHKDVQMDSFVKLNNELKGQLSFVQQQYEKIAKEFETLKIEKNDIDNRYQSMMAKFDQTNQELTKQKLEHSNYVDEINKKFIATLLNESTKISKRLIDEEMDLGLLSVNCSPQYFSTQIQILITRFGDYEHSIQLKSYSINLFQMAFHYYYQLFYMINCSKTTIRSLSNIDLSNELSENCVHLVQLNNEFVQTILNNFHNTNDGIEKIRQCLQKIYELTLKVLPELAINQKNLDLESLLNKEMTEMDQAIQLAVSKIEQMLTESNVQQTGLKLEVNGKILTACTALMQAIRQLILDSKRLQLEIASKQKGNFSIKEFYQRNHRWTEGLISAAKTVAADANLLVETADKIISGSGKFEALMAASQEIAASCAQLVVASRVKAEASSQNLSNLSKSSKSVLKETGNIIAITKHCSKLIEENVETDISKLSLHQAKRLEMECQVKVLELENALEKERVRLASIRRQHYHMAESLSNSDSN</sequence>
<feature type="coiled-coil region" evidence="5">
    <location>
        <begin position="455"/>
        <end position="527"/>
    </location>
</feature>
<feature type="coiled-coil region" evidence="5">
    <location>
        <begin position="351"/>
        <end position="425"/>
    </location>
</feature>
<keyword evidence="3" id="KW-0963">Cytoplasm</keyword>
<dbReference type="Gene3D" id="1.25.40.90">
    <property type="match status" value="1"/>
</dbReference>
<dbReference type="PANTHER" id="PTHR10407">
    <property type="entry name" value="HUNTINGTIN INTERACTING PROTEIN 1"/>
    <property type="match status" value="1"/>
</dbReference>
<dbReference type="Proteomes" id="UP000887458">
    <property type="component" value="Unassembled WGS sequence"/>
</dbReference>
<comment type="caution">
    <text evidence="8">The sequence shown here is derived from an EMBL/GenBank/DDBJ whole genome shotgun (WGS) entry which is preliminary data.</text>
</comment>
<organism evidence="8 9">
    <name type="scientific">Dermatophagoides pteronyssinus</name>
    <name type="common">European house dust mite</name>
    <dbReference type="NCBI Taxonomy" id="6956"/>
    <lineage>
        <taxon>Eukaryota</taxon>
        <taxon>Metazoa</taxon>
        <taxon>Ecdysozoa</taxon>
        <taxon>Arthropoda</taxon>
        <taxon>Chelicerata</taxon>
        <taxon>Arachnida</taxon>
        <taxon>Acari</taxon>
        <taxon>Acariformes</taxon>
        <taxon>Sarcoptiformes</taxon>
        <taxon>Astigmata</taxon>
        <taxon>Psoroptidia</taxon>
        <taxon>Analgoidea</taxon>
        <taxon>Pyroglyphidae</taxon>
        <taxon>Dermatophagoidinae</taxon>
        <taxon>Dermatophagoides</taxon>
    </lineage>
</organism>
<dbReference type="SUPFAM" id="SSF109885">
    <property type="entry name" value="I/LWEQ domain"/>
    <property type="match status" value="1"/>
</dbReference>
<dbReference type="InterPro" id="IPR011417">
    <property type="entry name" value="ANTH_dom"/>
</dbReference>
<dbReference type="SUPFAM" id="SSF48464">
    <property type="entry name" value="ENTH/VHS domain"/>
    <property type="match status" value="1"/>
</dbReference>